<evidence type="ECO:0000259" key="16">
    <source>
        <dbReference type="Pfam" id="PF13193"/>
    </source>
</evidence>
<organism evidence="17 18">
    <name type="scientific">Affinibrenneria salicis</name>
    <dbReference type="NCBI Taxonomy" id="2590031"/>
    <lineage>
        <taxon>Bacteria</taxon>
        <taxon>Pseudomonadati</taxon>
        <taxon>Pseudomonadota</taxon>
        <taxon>Gammaproteobacteria</taxon>
        <taxon>Enterobacterales</taxon>
        <taxon>Pectobacteriaceae</taxon>
        <taxon>Affinibrenneria</taxon>
    </lineage>
</organism>
<evidence type="ECO:0000256" key="4">
    <source>
        <dbReference type="ARBA" id="ARBA00006432"/>
    </source>
</evidence>
<dbReference type="Proteomes" id="UP000335415">
    <property type="component" value="Unassembled WGS sequence"/>
</dbReference>
<dbReference type="PROSITE" id="PS00455">
    <property type="entry name" value="AMP_BINDING"/>
    <property type="match status" value="1"/>
</dbReference>
<evidence type="ECO:0000256" key="5">
    <source>
        <dbReference type="ARBA" id="ARBA00022598"/>
    </source>
</evidence>
<sequence length="566" mass="62718">MEKIWLSRYPADVPSDIDPDRYASLADWFEQAVARYADRPAFINMGEVMTYRTLEARSRAFAAWLQNQPHLRKGDRVALMMPNLLQYPVALFGVLRAGMVAVNVNPLYTPRELEHQLKDSGARAIVIVSNFAHTLEKVVDNTSLRHVILTRMGDQLSPAKGTLVNFVVKYIKRLVPKYHLPGAVSFRSVLQQGRRLQYVRPATVNTDLAFLQYTGGTTGVAKGAMLTHRNMLANLAQAQAAYGPVINDGRELMVTALPLYHIFALMVNCLLFINVGGQNLLITNPRDVSGLVKELARYPFTAISGVNTLFNALLNNPAFHQLDFSTLHLSVGGGMSVQQAVAERWEKLTGRHLLEGYGLTECSPLVSGNPYDLTRYNGSIGLPVPSTDIRLVDDNGCDVPPGASGEMWIRGPQVMSGYWQQPTATAEVMKDGWLATGDIVTIDAQGFLRIIDRKKDMILVSGFNVYPSEIEDVVTRHPKVSEAAAIGVPSEVSGEAVKVFVVRRDDSLTPDELVTHCRRHLTGYKVPRQFEFRDELPKSNVGKILRRELRDAHSTTAADVAVRRSA</sequence>
<dbReference type="InterPro" id="IPR025110">
    <property type="entry name" value="AMP-bd_C"/>
</dbReference>
<keyword evidence="9" id="KW-0460">Magnesium</keyword>
<evidence type="ECO:0000256" key="7">
    <source>
        <dbReference type="ARBA" id="ARBA00022832"/>
    </source>
</evidence>
<dbReference type="InterPro" id="IPR050237">
    <property type="entry name" value="ATP-dep_AMP-bd_enzyme"/>
</dbReference>
<reference evidence="17 18" key="1">
    <citation type="submission" date="2019-09" db="EMBL/GenBank/DDBJ databases">
        <authorList>
            <person name="Li Y."/>
        </authorList>
    </citation>
    <scope>NUCLEOTIDE SEQUENCE [LARGE SCALE GENOMIC DNA]</scope>
    <source>
        <strain evidence="17 18">L3-3HA</strain>
    </source>
</reference>
<comment type="pathway">
    <text evidence="3">Lipid metabolism; fatty acid beta-oxidation.</text>
</comment>
<evidence type="ECO:0000256" key="10">
    <source>
        <dbReference type="ARBA" id="ARBA00023098"/>
    </source>
</evidence>
<evidence type="ECO:0000313" key="18">
    <source>
        <dbReference type="Proteomes" id="UP000335415"/>
    </source>
</evidence>
<evidence type="ECO:0000256" key="3">
    <source>
        <dbReference type="ARBA" id="ARBA00005005"/>
    </source>
</evidence>
<dbReference type="SUPFAM" id="SSF56801">
    <property type="entry name" value="Acetyl-CoA synthetase-like"/>
    <property type="match status" value="1"/>
</dbReference>
<evidence type="ECO:0000256" key="11">
    <source>
        <dbReference type="ARBA" id="ARBA00023136"/>
    </source>
</evidence>
<keyword evidence="5 17" id="KW-0436">Ligase</keyword>
<comment type="similarity">
    <text evidence="4">Belongs to the ATP-dependent AMP-binding enzyme family.</text>
</comment>
<feature type="domain" description="AMP-binding enzyme C-terminal" evidence="16">
    <location>
        <begin position="469"/>
        <end position="543"/>
    </location>
</feature>
<dbReference type="AlphaFoldDB" id="A0A5J5G5B5"/>
<dbReference type="GO" id="GO:0005524">
    <property type="term" value="F:ATP binding"/>
    <property type="evidence" value="ECO:0007669"/>
    <property type="project" value="UniProtKB-KW"/>
</dbReference>
<evidence type="ECO:0000256" key="13">
    <source>
        <dbReference type="ARBA" id="ARBA00039545"/>
    </source>
</evidence>
<keyword evidence="7" id="KW-0276">Fatty acid metabolism</keyword>
<evidence type="ECO:0000256" key="12">
    <source>
        <dbReference type="ARBA" id="ARBA00026121"/>
    </source>
</evidence>
<dbReference type="PANTHER" id="PTHR43767">
    <property type="entry name" value="LONG-CHAIN-FATTY-ACID--COA LIGASE"/>
    <property type="match status" value="1"/>
</dbReference>
<dbReference type="EMBL" id="VYKJ01000002">
    <property type="protein sequence ID" value="KAA9002064.1"/>
    <property type="molecule type" value="Genomic_DNA"/>
</dbReference>
<dbReference type="InterPro" id="IPR020845">
    <property type="entry name" value="AMP-binding_CS"/>
</dbReference>
<dbReference type="FunFam" id="3.40.50.12780:FF:000003">
    <property type="entry name" value="Long-chain-fatty-acid--CoA ligase FadD"/>
    <property type="match status" value="1"/>
</dbReference>
<dbReference type="Pfam" id="PF00501">
    <property type="entry name" value="AMP-binding"/>
    <property type="match status" value="1"/>
</dbReference>
<dbReference type="NCBIfam" id="NF006523">
    <property type="entry name" value="PRK08974.1"/>
    <property type="match status" value="1"/>
</dbReference>
<name>A0A5J5G5B5_9GAMM</name>
<accession>A0A5J5G5B5</accession>
<dbReference type="GO" id="GO:0016020">
    <property type="term" value="C:membrane"/>
    <property type="evidence" value="ECO:0007669"/>
    <property type="project" value="UniProtKB-SubCell"/>
</dbReference>
<comment type="subcellular location">
    <subcellularLocation>
        <location evidence="2">Membrane</location>
        <topology evidence="2">Peripheral membrane protein</topology>
    </subcellularLocation>
</comment>
<dbReference type="Pfam" id="PF13193">
    <property type="entry name" value="AMP-binding_C"/>
    <property type="match status" value="1"/>
</dbReference>
<proteinExistence type="inferred from homology"/>
<evidence type="ECO:0000313" key="17">
    <source>
        <dbReference type="EMBL" id="KAA9002064.1"/>
    </source>
</evidence>
<dbReference type="InterPro" id="IPR045851">
    <property type="entry name" value="AMP-bd_C_sf"/>
</dbReference>
<evidence type="ECO:0000256" key="2">
    <source>
        <dbReference type="ARBA" id="ARBA00004170"/>
    </source>
</evidence>
<keyword evidence="6" id="KW-0547">Nucleotide-binding</keyword>
<evidence type="ECO:0000256" key="1">
    <source>
        <dbReference type="ARBA" id="ARBA00001946"/>
    </source>
</evidence>
<dbReference type="FunFam" id="3.30.300.30:FF:000006">
    <property type="entry name" value="Long-chain-fatty-acid--CoA ligase FadD"/>
    <property type="match status" value="1"/>
</dbReference>
<dbReference type="GO" id="GO:0004467">
    <property type="term" value="F:long-chain fatty acid-CoA ligase activity"/>
    <property type="evidence" value="ECO:0007669"/>
    <property type="project" value="UniProtKB-EC"/>
</dbReference>
<evidence type="ECO:0000256" key="9">
    <source>
        <dbReference type="ARBA" id="ARBA00022842"/>
    </source>
</evidence>
<comment type="caution">
    <text evidence="17">The sequence shown here is derived from an EMBL/GenBank/DDBJ whole genome shotgun (WGS) entry which is preliminary data.</text>
</comment>
<evidence type="ECO:0000256" key="14">
    <source>
        <dbReference type="ARBA" id="ARBA00042773"/>
    </source>
</evidence>
<feature type="domain" description="AMP-dependent synthetase/ligase" evidence="15">
    <location>
        <begin position="29"/>
        <end position="419"/>
    </location>
</feature>
<keyword evidence="10" id="KW-0443">Lipid metabolism</keyword>
<dbReference type="Gene3D" id="3.30.300.30">
    <property type="match status" value="1"/>
</dbReference>
<keyword evidence="18" id="KW-1185">Reference proteome</keyword>
<dbReference type="PANTHER" id="PTHR43767:SF8">
    <property type="entry name" value="LONG-CHAIN-FATTY-ACID--COA LIGASE"/>
    <property type="match status" value="1"/>
</dbReference>
<evidence type="ECO:0000259" key="15">
    <source>
        <dbReference type="Pfam" id="PF00501"/>
    </source>
</evidence>
<dbReference type="CDD" id="cd05936">
    <property type="entry name" value="FC-FACS_FadD_like"/>
    <property type="match status" value="1"/>
</dbReference>
<comment type="cofactor">
    <cofactor evidence="1">
        <name>Mg(2+)</name>
        <dbReference type="ChEBI" id="CHEBI:18420"/>
    </cofactor>
</comment>
<keyword evidence="11" id="KW-0472">Membrane</keyword>
<dbReference type="InterPro" id="IPR042099">
    <property type="entry name" value="ANL_N_sf"/>
</dbReference>
<evidence type="ECO:0000256" key="6">
    <source>
        <dbReference type="ARBA" id="ARBA00022741"/>
    </source>
</evidence>
<dbReference type="RefSeq" id="WP_150434301.1">
    <property type="nucleotide sequence ID" value="NZ_VYKJ01000002.1"/>
</dbReference>
<dbReference type="EC" id="6.2.1.3" evidence="12"/>
<keyword evidence="8" id="KW-0067">ATP-binding</keyword>
<protein>
    <recommendedName>
        <fullName evidence="13">Long-chain-fatty-acid--CoA ligase</fullName>
        <ecNumber evidence="12">6.2.1.3</ecNumber>
    </recommendedName>
    <alternativeName>
        <fullName evidence="14">Long-chain acyl-CoA synthetase</fullName>
    </alternativeName>
</protein>
<evidence type="ECO:0000256" key="8">
    <source>
        <dbReference type="ARBA" id="ARBA00022840"/>
    </source>
</evidence>
<dbReference type="Gene3D" id="3.40.50.12780">
    <property type="entry name" value="N-terminal domain of ligase-like"/>
    <property type="match status" value="1"/>
</dbReference>
<dbReference type="InterPro" id="IPR000873">
    <property type="entry name" value="AMP-dep_synth/lig_dom"/>
</dbReference>
<gene>
    <name evidence="17" type="primary">fadD</name>
    <name evidence="17" type="ORF">FJU30_05605</name>
</gene>
<dbReference type="OrthoDB" id="9803968at2"/>